<sequence>MLLVSSCQTSKDNVDDQKAEHPNITKLKEQSKEFQPEIIQLNEHVYVAVGYDGSNTSMIIGKDGIIIIDALRALGAAEIVANKFREISDKPIKALIYTHGHQDHTGGASAFIGDTKGVTIIARNGFKEELQENSPVKPILRKRNARQFGRDLPEEDIINRGVTAGVTSNDRVGKGYIQPNLTFDDSLKVTYAGIDLHIYAVNGETNDGLYVWTPSQTTLFVGDNYYHAFPNLYAIRGSQYRDVQAWGKAIKEMNTFHADYLVPGHTRPLAGRDKIYKNLHNYGEAILFVFNKTIECMNKGYSLEQTVEHVQLPDSLKNSPNLQEFYGSVPWGVRSIFTHYVGWFDGNPTHLYPLSSVQEAKNIINLAGGESKMLEELNLAVKKGNYQWGLQLSDYLLQVASSKEKVTLQKIECLRGLAAQQINAPARNYYLSYANELKRQLSE</sequence>
<dbReference type="InterPro" id="IPR036866">
    <property type="entry name" value="RibonucZ/Hydroxyglut_hydro"/>
</dbReference>
<dbReference type="GO" id="GO:0018741">
    <property type="term" value="F:linear primary-alkylsulfatase activity"/>
    <property type="evidence" value="ECO:0007669"/>
    <property type="project" value="InterPro"/>
</dbReference>
<feature type="domain" description="Metallo-beta-lactamase" evidence="2">
    <location>
        <begin position="53"/>
        <end position="265"/>
    </location>
</feature>
<evidence type="ECO:0000259" key="2">
    <source>
        <dbReference type="SMART" id="SM00849"/>
    </source>
</evidence>
<dbReference type="EMBL" id="JABAIL010000012">
    <property type="protein sequence ID" value="NLR94479.1"/>
    <property type="molecule type" value="Genomic_DNA"/>
</dbReference>
<dbReference type="GO" id="GO:0018909">
    <property type="term" value="P:dodecyl sulfate metabolic process"/>
    <property type="evidence" value="ECO:0007669"/>
    <property type="project" value="InterPro"/>
</dbReference>
<dbReference type="PANTHER" id="PTHR43223">
    <property type="entry name" value="ALKYL/ARYL-SULFATASE"/>
    <property type="match status" value="1"/>
</dbReference>
<evidence type="ECO:0000256" key="1">
    <source>
        <dbReference type="SAM" id="MobiDB-lite"/>
    </source>
</evidence>
<name>A0A7X8SQK4_9BACT</name>
<dbReference type="InterPro" id="IPR052195">
    <property type="entry name" value="Bact_Alkyl/Aryl-Sulfatase"/>
</dbReference>
<dbReference type="Proteomes" id="UP000585050">
    <property type="component" value="Unassembled WGS sequence"/>
</dbReference>
<evidence type="ECO:0000313" key="3">
    <source>
        <dbReference type="EMBL" id="NLR94479.1"/>
    </source>
</evidence>
<dbReference type="AlphaFoldDB" id="A0A7X8SQK4"/>
<protein>
    <submittedName>
        <fullName evidence="3">Alkyl/aryl-sulfatase</fullName>
    </submittedName>
</protein>
<accession>A0A7X8SQK4</accession>
<dbReference type="InterPro" id="IPR038536">
    <property type="entry name" value="Alkyl/aryl-sulf_dimr_sf"/>
</dbReference>
<evidence type="ECO:0000313" key="4">
    <source>
        <dbReference type="Proteomes" id="UP000585050"/>
    </source>
</evidence>
<dbReference type="GO" id="GO:0046983">
    <property type="term" value="F:protein dimerization activity"/>
    <property type="evidence" value="ECO:0007669"/>
    <property type="project" value="InterPro"/>
</dbReference>
<dbReference type="Gene3D" id="1.25.40.880">
    <property type="entry name" value="Alkyl sulfatase, dimerisation domain"/>
    <property type="match status" value="1"/>
</dbReference>
<organism evidence="3 4">
    <name type="scientific">Flammeovirga agarivorans</name>
    <dbReference type="NCBI Taxonomy" id="2726742"/>
    <lineage>
        <taxon>Bacteria</taxon>
        <taxon>Pseudomonadati</taxon>
        <taxon>Bacteroidota</taxon>
        <taxon>Cytophagia</taxon>
        <taxon>Cytophagales</taxon>
        <taxon>Flammeovirgaceae</taxon>
        <taxon>Flammeovirga</taxon>
    </lineage>
</organism>
<comment type="caution">
    <text evidence="3">The sequence shown here is derived from an EMBL/GenBank/DDBJ whole genome shotgun (WGS) entry which is preliminary data.</text>
</comment>
<dbReference type="Pfam" id="PF14863">
    <property type="entry name" value="Alkyl_sulf_dimr"/>
    <property type="match status" value="1"/>
</dbReference>
<dbReference type="SMART" id="SM00849">
    <property type="entry name" value="Lactamase_B"/>
    <property type="match status" value="1"/>
</dbReference>
<dbReference type="SUPFAM" id="SSF56281">
    <property type="entry name" value="Metallo-hydrolase/oxidoreductase"/>
    <property type="match status" value="1"/>
</dbReference>
<dbReference type="Pfam" id="PF00753">
    <property type="entry name" value="Lactamase_B"/>
    <property type="match status" value="1"/>
</dbReference>
<keyword evidence="4" id="KW-1185">Reference proteome</keyword>
<feature type="region of interest" description="Disordered" evidence="1">
    <location>
        <begin position="1"/>
        <end position="20"/>
    </location>
</feature>
<dbReference type="Gene3D" id="3.60.15.30">
    <property type="entry name" value="Metallo-beta-lactamase domain"/>
    <property type="match status" value="1"/>
</dbReference>
<dbReference type="InterPro" id="IPR029228">
    <property type="entry name" value="Alkyl_sulf_dimr"/>
</dbReference>
<dbReference type="PANTHER" id="PTHR43223:SF1">
    <property type="entry name" value="ALKYL_ARYL-SULFATASE BDS1"/>
    <property type="match status" value="1"/>
</dbReference>
<dbReference type="InterPro" id="IPR001279">
    <property type="entry name" value="Metallo-B-lactamas"/>
</dbReference>
<feature type="compositionally biased region" description="Polar residues" evidence="1">
    <location>
        <begin position="1"/>
        <end position="11"/>
    </location>
</feature>
<dbReference type="CDD" id="cd07710">
    <property type="entry name" value="arylsulfatase_Sdsa1-like_MBL-fold"/>
    <property type="match status" value="1"/>
</dbReference>
<reference evidence="3 4" key="1">
    <citation type="submission" date="2020-04" db="EMBL/GenBank/DDBJ databases">
        <title>Flammeovirga sp. SR4, a novel species isolated from seawater.</title>
        <authorList>
            <person name="Wang X."/>
        </authorList>
    </citation>
    <scope>NUCLEOTIDE SEQUENCE [LARGE SCALE GENOMIC DNA]</scope>
    <source>
        <strain evidence="3 4">SR4</strain>
    </source>
</reference>
<dbReference type="InterPro" id="IPR044097">
    <property type="entry name" value="Bds1/SdsA1_MBL-fold"/>
</dbReference>
<gene>
    <name evidence="3" type="ORF">HGP29_24960</name>
</gene>
<proteinExistence type="predicted"/>